<dbReference type="InterPro" id="IPR000917">
    <property type="entry name" value="Sulfatase_N"/>
</dbReference>
<dbReference type="Pfam" id="PF00884">
    <property type="entry name" value="Sulfatase"/>
    <property type="match status" value="1"/>
</dbReference>
<feature type="domain" description="Sulfatase N-terminal" evidence="2">
    <location>
        <begin position="258"/>
        <end position="514"/>
    </location>
</feature>
<dbReference type="AlphaFoldDB" id="A0A2N8ZDV2"/>
<feature type="transmembrane region" description="Helical" evidence="1">
    <location>
        <begin position="134"/>
        <end position="151"/>
    </location>
</feature>
<accession>A0A2N8ZDV2</accession>
<feature type="transmembrane region" description="Helical" evidence="1">
    <location>
        <begin position="85"/>
        <end position="103"/>
    </location>
</feature>
<dbReference type="PANTHER" id="PTHR43751:SF3">
    <property type="entry name" value="SULFATASE N-TERMINAL DOMAIN-CONTAINING PROTEIN"/>
    <property type="match status" value="1"/>
</dbReference>
<dbReference type="OrthoDB" id="236686at2"/>
<dbReference type="EMBL" id="LT960611">
    <property type="protein sequence ID" value="SON50058.1"/>
    <property type="molecule type" value="Genomic_DNA"/>
</dbReference>
<dbReference type="Proteomes" id="UP000235828">
    <property type="component" value="Chromosome A"/>
</dbReference>
<dbReference type="Pfam" id="PF11893">
    <property type="entry name" value="DUF3413"/>
    <property type="match status" value="1"/>
</dbReference>
<evidence type="ECO:0000259" key="2">
    <source>
        <dbReference type="Pfam" id="PF00884"/>
    </source>
</evidence>
<keyword evidence="1" id="KW-1133">Transmembrane helix</keyword>
<feature type="transmembrane region" description="Helical" evidence="1">
    <location>
        <begin position="21"/>
        <end position="39"/>
    </location>
</feature>
<evidence type="ECO:0008006" key="6">
    <source>
        <dbReference type="Google" id="ProtNLM"/>
    </source>
</evidence>
<keyword evidence="1" id="KW-0472">Membrane</keyword>
<dbReference type="Gene3D" id="3.40.720.10">
    <property type="entry name" value="Alkaline Phosphatase, subunit A"/>
    <property type="match status" value="1"/>
</dbReference>
<feature type="domain" description="Inner membrane protein YejM N-terminal" evidence="3">
    <location>
        <begin position="6"/>
        <end position="250"/>
    </location>
</feature>
<dbReference type="InterPro" id="IPR012159">
    <property type="entry name" value="YejM-like"/>
</dbReference>
<keyword evidence="5" id="KW-1185">Reference proteome</keyword>
<evidence type="ECO:0000256" key="1">
    <source>
        <dbReference type="SAM" id="Phobius"/>
    </source>
</evidence>
<dbReference type="RefSeq" id="WP_102522617.1">
    <property type="nucleotide sequence ID" value="NZ_LT960611.1"/>
</dbReference>
<keyword evidence="1" id="KW-0812">Transmembrane</keyword>
<proteinExistence type="predicted"/>
<feature type="transmembrane region" description="Helical" evidence="1">
    <location>
        <begin position="171"/>
        <end position="194"/>
    </location>
</feature>
<dbReference type="CDD" id="cd16148">
    <property type="entry name" value="sulfatase_like"/>
    <property type="match status" value="1"/>
</dbReference>
<organism evidence="4 5">
    <name type="scientific">Vibrio tapetis subsp. tapetis</name>
    <dbReference type="NCBI Taxonomy" id="1671868"/>
    <lineage>
        <taxon>Bacteria</taxon>
        <taxon>Pseudomonadati</taxon>
        <taxon>Pseudomonadota</taxon>
        <taxon>Gammaproteobacteria</taxon>
        <taxon>Vibrionales</taxon>
        <taxon>Vibrionaceae</taxon>
        <taxon>Vibrio</taxon>
    </lineage>
</organism>
<reference evidence="4 5" key="1">
    <citation type="submission" date="2017-10" db="EMBL/GenBank/DDBJ databases">
        <authorList>
            <person name="Banno H."/>
            <person name="Chua N.-H."/>
        </authorList>
    </citation>
    <scope>NUCLEOTIDE SEQUENCE [LARGE SCALE GENOMIC DNA]</scope>
    <source>
        <strain evidence="4">Vibrio tapetis CECT4600</strain>
    </source>
</reference>
<protein>
    <recommendedName>
        <fullName evidence="6">Hydrolase</fullName>
    </recommendedName>
</protein>
<dbReference type="InterPro" id="IPR017850">
    <property type="entry name" value="Alkaline_phosphatase_core_sf"/>
</dbReference>
<evidence type="ECO:0000313" key="4">
    <source>
        <dbReference type="EMBL" id="SON50058.1"/>
    </source>
</evidence>
<dbReference type="SUPFAM" id="SSF53649">
    <property type="entry name" value="Alkaline phosphatase-like"/>
    <property type="match status" value="1"/>
</dbReference>
<dbReference type="InterPro" id="IPR052701">
    <property type="entry name" value="GAG_Ulvan_Degrading_Sulfatases"/>
</dbReference>
<evidence type="ECO:0000313" key="5">
    <source>
        <dbReference type="Proteomes" id="UP000235828"/>
    </source>
</evidence>
<dbReference type="KEGG" id="vta:A2079"/>
<gene>
    <name evidence="4" type="ORF">VTAP4600_A2079</name>
</gene>
<evidence type="ECO:0000259" key="3">
    <source>
        <dbReference type="Pfam" id="PF11893"/>
    </source>
</evidence>
<name>A0A2N8ZDV2_9VIBR</name>
<dbReference type="PANTHER" id="PTHR43751">
    <property type="entry name" value="SULFATASE"/>
    <property type="match status" value="1"/>
</dbReference>
<feature type="transmembrane region" description="Helical" evidence="1">
    <location>
        <begin position="51"/>
        <end position="73"/>
    </location>
</feature>
<dbReference type="PIRSF" id="PIRSF004950">
    <property type="entry name" value="Mmb_sulf_HI0842"/>
    <property type="match status" value="1"/>
</dbReference>
<sequence length="600" mass="69124">MVDSGNSYSERVSKLVSWGHWFAFFNIIAAMLIGTRYITQSPWPETTLGQVYLSISWVGHFSFLIFAIYILILFPTTFILPSRKLFRFVAVCFATVGLTALLLDTQVYQEMHLHLSPLIWELLVSKEGNLAPKWQQLFILIPVIFLLQLALSEWVWRKQRKLAHKHIGRPLAGVFFVCFMASHVLFAWADAYFYGPITSQRANFPLSYPMTAKSFMERHGLLERTDYLQRLDEYSGEVKLVKYPLEPLQYNNRGDKYNVLVVMLDNMRADTVSEQNTPNLYQFAQESQYFQNHYSASNDMYGVFGLFYGLPSSYADSIKAQGDNPLMLSLLQEKDYQFALFSGDNFDDDLYNETIFRNQSSKNSETPAEEQNDERAVNDWQNWLADSSSEPWFSYIELNTLANSQHIKTEQLSNNDTSVRLKKAYLEATSNADELIGSIIESLQEADLIKNTVVVFTSNHGTEFNDTKTNSWGSNTNYSKFQLQVPMIIHWPNMEPTKYTHKTSHLDFSATILHELIGVSSNPTDFSSGKNLFDKENRSWIIAGDRREVALITDKSTTVVDKFGNYKVYNQDYQRLSDAKPKLSILMQGLSEQKRFFNEQ</sequence>
<dbReference type="InterPro" id="IPR024588">
    <property type="entry name" value="YejM_N"/>
</dbReference>